<dbReference type="GO" id="GO:0003677">
    <property type="term" value="F:DNA binding"/>
    <property type="evidence" value="ECO:0007669"/>
    <property type="project" value="InterPro"/>
</dbReference>
<dbReference type="SUPFAM" id="SSF47413">
    <property type="entry name" value="lambda repressor-like DNA-binding domains"/>
    <property type="match status" value="1"/>
</dbReference>
<evidence type="ECO:0000313" key="4">
    <source>
        <dbReference type="Proteomes" id="UP000184480"/>
    </source>
</evidence>
<dbReference type="Pfam" id="PF01381">
    <property type="entry name" value="HTH_3"/>
    <property type="match status" value="1"/>
</dbReference>
<dbReference type="Proteomes" id="UP000184480">
    <property type="component" value="Unassembled WGS sequence"/>
</dbReference>
<dbReference type="Gene3D" id="1.10.260.40">
    <property type="entry name" value="lambda repressor-like DNA-binding domains"/>
    <property type="match status" value="1"/>
</dbReference>
<proteinExistence type="predicted"/>
<reference evidence="4" key="1">
    <citation type="submission" date="2016-11" db="EMBL/GenBank/DDBJ databases">
        <authorList>
            <person name="Varghese N."/>
            <person name="Submissions S."/>
        </authorList>
    </citation>
    <scope>NUCLEOTIDE SEQUENCE [LARGE SCALE GENOMIC DNA]</scope>
    <source>
        <strain evidence="4">DSM 27370</strain>
    </source>
</reference>
<organism evidence="3 4">
    <name type="scientific">Dysgonomonas macrotermitis</name>
    <dbReference type="NCBI Taxonomy" id="1346286"/>
    <lineage>
        <taxon>Bacteria</taxon>
        <taxon>Pseudomonadati</taxon>
        <taxon>Bacteroidota</taxon>
        <taxon>Bacteroidia</taxon>
        <taxon>Bacteroidales</taxon>
        <taxon>Dysgonomonadaceae</taxon>
        <taxon>Dysgonomonas</taxon>
    </lineage>
</organism>
<keyword evidence="1" id="KW-0175">Coiled coil</keyword>
<dbReference type="AlphaFoldDB" id="A0A1M4X2X9"/>
<protein>
    <submittedName>
        <fullName evidence="3">Helix-turn-helix</fullName>
    </submittedName>
</protein>
<dbReference type="OrthoDB" id="674774at2"/>
<evidence type="ECO:0000259" key="2">
    <source>
        <dbReference type="PROSITE" id="PS50943"/>
    </source>
</evidence>
<dbReference type="EMBL" id="FQUC01000002">
    <property type="protein sequence ID" value="SHE87821.1"/>
    <property type="molecule type" value="Genomic_DNA"/>
</dbReference>
<gene>
    <name evidence="3" type="ORF">SAMN05444362_102387</name>
</gene>
<sequence>MEATANKKIIHHGRNIRLGRNWKGVSQETLAFNLGMSQKQISEIESKETVDDIILEQIAASLVIPVDFLKSYNMDEAINMHNLTLHDNEITNTSAEGSKDVVTQQNVEEQNNYNYPIDDIKDLYNKLIDEKDKQIQRFEKQVDDLLKQVEELRGNIKK</sequence>
<feature type="coiled-coil region" evidence="1">
    <location>
        <begin position="117"/>
        <end position="155"/>
    </location>
</feature>
<evidence type="ECO:0000313" key="3">
    <source>
        <dbReference type="EMBL" id="SHE87821.1"/>
    </source>
</evidence>
<dbReference type="InterPro" id="IPR001387">
    <property type="entry name" value="Cro/C1-type_HTH"/>
</dbReference>
<dbReference type="CDD" id="cd00093">
    <property type="entry name" value="HTH_XRE"/>
    <property type="match status" value="1"/>
</dbReference>
<dbReference type="RefSeq" id="WP_062175984.1">
    <property type="nucleotide sequence ID" value="NZ_BBXL01000002.1"/>
</dbReference>
<accession>A0A1M4X2X9</accession>
<keyword evidence="4" id="KW-1185">Reference proteome</keyword>
<name>A0A1M4X2X9_9BACT</name>
<dbReference type="SMART" id="SM00530">
    <property type="entry name" value="HTH_XRE"/>
    <property type="match status" value="1"/>
</dbReference>
<dbReference type="STRING" id="1346286.SAMN05444362_102387"/>
<evidence type="ECO:0000256" key="1">
    <source>
        <dbReference type="SAM" id="Coils"/>
    </source>
</evidence>
<dbReference type="PROSITE" id="PS50943">
    <property type="entry name" value="HTH_CROC1"/>
    <property type="match status" value="1"/>
</dbReference>
<dbReference type="InterPro" id="IPR010982">
    <property type="entry name" value="Lambda_DNA-bd_dom_sf"/>
</dbReference>
<feature type="domain" description="HTH cro/C1-type" evidence="2">
    <location>
        <begin position="16"/>
        <end position="69"/>
    </location>
</feature>